<comment type="subcellular location">
    <subcellularLocation>
        <location evidence="1">Membrane</location>
        <topology evidence="1">Multi-pass membrane protein</topology>
    </subcellularLocation>
</comment>
<keyword evidence="9" id="KW-1185">Reference proteome</keyword>
<feature type="transmembrane region" description="Helical" evidence="6">
    <location>
        <begin position="424"/>
        <end position="444"/>
    </location>
</feature>
<dbReference type="EnsemblBacteria" id="CAC12524">
    <property type="protein sequence ID" value="CAC12524"/>
    <property type="gene ID" value="CAC12524"/>
</dbReference>
<evidence type="ECO:0000259" key="7">
    <source>
        <dbReference type="PROSITE" id="PS50850"/>
    </source>
</evidence>
<feature type="transmembrane region" description="Helical" evidence="6">
    <location>
        <begin position="102"/>
        <end position="124"/>
    </location>
</feature>
<feature type="transmembrane region" description="Helical" evidence="6">
    <location>
        <begin position="289"/>
        <end position="310"/>
    </location>
</feature>
<dbReference type="PROSITE" id="PS50850">
    <property type="entry name" value="MFS"/>
    <property type="match status" value="1"/>
</dbReference>
<dbReference type="CDD" id="cd17321">
    <property type="entry name" value="MFS_MMR_MDR_like"/>
    <property type="match status" value="1"/>
</dbReference>
<dbReference type="Gene3D" id="1.20.1250.20">
    <property type="entry name" value="MFS general substrate transporter like domains"/>
    <property type="match status" value="2"/>
</dbReference>
<keyword evidence="3 6" id="KW-0812">Transmembrane</keyword>
<feature type="transmembrane region" description="Helical" evidence="6">
    <location>
        <begin position="77"/>
        <end position="96"/>
    </location>
</feature>
<keyword evidence="5 6" id="KW-0472">Membrane</keyword>
<evidence type="ECO:0000256" key="4">
    <source>
        <dbReference type="ARBA" id="ARBA00022989"/>
    </source>
</evidence>
<keyword evidence="2" id="KW-0813">Transport</keyword>
<dbReference type="KEGG" id="tac:Ta1404"/>
<dbReference type="PaxDb" id="273075-Ta1404"/>
<feature type="transmembrane region" description="Helical" evidence="6">
    <location>
        <begin position="136"/>
        <end position="158"/>
    </location>
</feature>
<dbReference type="RefSeq" id="WP_010901809.1">
    <property type="nucleotide sequence ID" value="NC_002578.1"/>
</dbReference>
<keyword evidence="4 6" id="KW-1133">Transmembrane helix</keyword>
<evidence type="ECO:0000313" key="8">
    <source>
        <dbReference type="EMBL" id="CAC12524.1"/>
    </source>
</evidence>
<dbReference type="InterPro" id="IPR011701">
    <property type="entry name" value="MFS"/>
</dbReference>
<evidence type="ECO:0000256" key="5">
    <source>
        <dbReference type="ARBA" id="ARBA00023136"/>
    </source>
</evidence>
<dbReference type="InterPro" id="IPR036259">
    <property type="entry name" value="MFS_trans_sf"/>
</dbReference>
<feature type="transmembrane region" description="Helical" evidence="6">
    <location>
        <begin position="255"/>
        <end position="277"/>
    </location>
</feature>
<name>Q9HID6_THEAC</name>
<evidence type="ECO:0000256" key="2">
    <source>
        <dbReference type="ARBA" id="ARBA00022448"/>
    </source>
</evidence>
<feature type="domain" description="Major facilitator superfamily (MFS) profile" evidence="7">
    <location>
        <begin position="11"/>
        <end position="448"/>
    </location>
</feature>
<feature type="transmembrane region" description="Helical" evidence="6">
    <location>
        <begin position="217"/>
        <end position="235"/>
    </location>
</feature>
<evidence type="ECO:0000256" key="3">
    <source>
        <dbReference type="ARBA" id="ARBA00022692"/>
    </source>
</evidence>
<feature type="transmembrane region" description="Helical" evidence="6">
    <location>
        <begin position="46"/>
        <end position="65"/>
    </location>
</feature>
<dbReference type="OrthoDB" id="117970at2157"/>
<evidence type="ECO:0000256" key="1">
    <source>
        <dbReference type="ARBA" id="ARBA00004141"/>
    </source>
</evidence>
<dbReference type="eggNOG" id="arCOG00144">
    <property type="taxonomic scope" value="Archaea"/>
</dbReference>
<dbReference type="InParanoid" id="Q9HID6"/>
<feature type="transmembrane region" description="Helical" evidence="6">
    <location>
        <begin position="164"/>
        <end position="182"/>
    </location>
</feature>
<organism evidence="8 9">
    <name type="scientific">Thermoplasma acidophilum (strain ATCC 25905 / DSM 1728 / JCM 9062 / NBRC 15155 / AMRC-C165)</name>
    <dbReference type="NCBI Taxonomy" id="273075"/>
    <lineage>
        <taxon>Archaea</taxon>
        <taxon>Methanobacteriati</taxon>
        <taxon>Thermoplasmatota</taxon>
        <taxon>Thermoplasmata</taxon>
        <taxon>Thermoplasmatales</taxon>
        <taxon>Thermoplasmataceae</taxon>
        <taxon>Thermoplasma</taxon>
    </lineage>
</organism>
<dbReference type="EMBL" id="AL445067">
    <property type="protein sequence ID" value="CAC12524.1"/>
    <property type="molecule type" value="Genomic_DNA"/>
</dbReference>
<dbReference type="Pfam" id="PF07690">
    <property type="entry name" value="MFS_1"/>
    <property type="match status" value="2"/>
</dbReference>
<dbReference type="InterPro" id="IPR020846">
    <property type="entry name" value="MFS_dom"/>
</dbReference>
<dbReference type="AlphaFoldDB" id="Q9HID6"/>
<protein>
    <submittedName>
        <fullName evidence="8">Multidrug resistance (EmrA) protein related</fullName>
    </submittedName>
</protein>
<sequence>MTIDYSRKYFVLSITTLGSLMAAIDSTIVFLALPAMGHYFSSSVSYLTWIVVAYIISATIFMIPSADIMRKIGKKQLYLIGFVIFALSSLVIALSSNVIMAIIFRFIEGIGAGFLSAVGIPILLDAFPPQERGRAVGINSISWAIGTLVGPVLGGYLVLYDWRYVFLINVPIGIIAAILGLARIPHYPKENAQKYDPIPLIGLIAFLLPLTVGISFINVYFLVASAIIFPFFIMAQRRNPIIPSVLLKNRNYVRVSISSTLQALSFFGVLYALSLYLQISRGMSSLSASLYLFTYPLASMIANPVSGFLFDRTGKGAHLLVIGLVMQAFGIFMVAYTMTLIPIYLFIAGFGGSLFWAPSTTMVVDAAGPKFRGIANSSLFTLRNMSLILGISVFPIFVSAFSHVKSSSIIITAFGANLSASTSYYLITVSLLSVLAIIPIVGFLRSKRESIESKAEIPG</sequence>
<accession>Q9HID6</accession>
<dbReference type="STRING" id="273075.gene:9572631"/>
<feature type="transmembrane region" description="Helical" evidence="6">
    <location>
        <begin position="9"/>
        <end position="34"/>
    </location>
</feature>
<dbReference type="PANTHER" id="PTHR42718">
    <property type="entry name" value="MAJOR FACILITATOR SUPERFAMILY MULTIDRUG TRANSPORTER MFSC"/>
    <property type="match status" value="1"/>
</dbReference>
<dbReference type="GO" id="GO:0016020">
    <property type="term" value="C:membrane"/>
    <property type="evidence" value="ECO:0007669"/>
    <property type="project" value="UniProtKB-SubCell"/>
</dbReference>
<reference evidence="8 9" key="1">
    <citation type="journal article" date="2000" name="Nature">
        <title>The genome sequence of the thermoacidophilic scavenger Thermoplasma acidophilum.</title>
        <authorList>
            <person name="Ruepp A."/>
            <person name="Graml W."/>
            <person name="Santos-Martinez M.L."/>
            <person name="Koretke K.K."/>
            <person name="Volker C."/>
            <person name="Mewes H.W."/>
            <person name="Frishman D."/>
            <person name="Stocker S."/>
            <person name="Lupas A.N."/>
            <person name="Baumeister W."/>
        </authorList>
    </citation>
    <scope>NUCLEOTIDE SEQUENCE [LARGE SCALE GENOMIC DNA]</scope>
    <source>
        <strain evidence="9">ATCC 25905 / DSM 1728 / JCM 9062 / NBRC 15155 / AMRC-C165</strain>
    </source>
</reference>
<dbReference type="HOGENOM" id="CLU_000960_28_3_2"/>
<proteinExistence type="predicted"/>
<gene>
    <name evidence="8" type="ordered locus">Ta1404</name>
</gene>
<dbReference type="SUPFAM" id="SSF103473">
    <property type="entry name" value="MFS general substrate transporter"/>
    <property type="match status" value="1"/>
</dbReference>
<evidence type="ECO:0000256" key="6">
    <source>
        <dbReference type="SAM" id="Phobius"/>
    </source>
</evidence>
<feature type="transmembrane region" description="Helical" evidence="6">
    <location>
        <begin position="343"/>
        <end position="364"/>
    </location>
</feature>
<dbReference type="Proteomes" id="UP000001024">
    <property type="component" value="Chromosome"/>
</dbReference>
<dbReference type="PANTHER" id="PTHR42718:SF9">
    <property type="entry name" value="MAJOR FACILITATOR SUPERFAMILY MULTIDRUG TRANSPORTER MFSC"/>
    <property type="match status" value="1"/>
</dbReference>
<dbReference type="GO" id="GO:0022857">
    <property type="term" value="F:transmembrane transporter activity"/>
    <property type="evidence" value="ECO:0007669"/>
    <property type="project" value="InterPro"/>
</dbReference>
<feature type="transmembrane region" description="Helical" evidence="6">
    <location>
        <begin position="385"/>
        <end position="404"/>
    </location>
</feature>
<evidence type="ECO:0000313" key="9">
    <source>
        <dbReference type="Proteomes" id="UP000001024"/>
    </source>
</evidence>
<feature type="transmembrane region" description="Helical" evidence="6">
    <location>
        <begin position="317"/>
        <end position="337"/>
    </location>
</feature>
<dbReference type="PRINTS" id="PR01036">
    <property type="entry name" value="TCRTETB"/>
</dbReference>